<evidence type="ECO:0000313" key="4">
    <source>
        <dbReference type="Proteomes" id="UP000050973"/>
    </source>
</evidence>
<dbReference type="AlphaFoldDB" id="A0A0R1WK37"/>
<feature type="transmembrane region" description="Helical" evidence="1">
    <location>
        <begin position="215"/>
        <end position="231"/>
    </location>
</feature>
<feature type="transmembrane region" description="Helical" evidence="1">
    <location>
        <begin position="119"/>
        <end position="140"/>
    </location>
</feature>
<evidence type="ECO:0000256" key="1">
    <source>
        <dbReference type="SAM" id="Phobius"/>
    </source>
</evidence>
<dbReference type="Proteomes" id="UP000050973">
    <property type="component" value="Unassembled WGS sequence"/>
</dbReference>
<dbReference type="PATRIC" id="fig|1423779.3.peg.461"/>
<comment type="caution">
    <text evidence="3">The sequence shown here is derived from an EMBL/GenBank/DDBJ whole genome shotgun (WGS) entry which is preliminary data.</text>
</comment>
<keyword evidence="3" id="KW-0012">Acyltransferase</keyword>
<gene>
    <name evidence="3" type="ORF">FC49_GL000454</name>
</gene>
<evidence type="ECO:0000313" key="3">
    <source>
        <dbReference type="EMBL" id="KRM15331.1"/>
    </source>
</evidence>
<dbReference type="InterPro" id="IPR002656">
    <property type="entry name" value="Acyl_transf_3_dom"/>
</dbReference>
<feature type="domain" description="Acyltransferase 3" evidence="2">
    <location>
        <begin position="8"/>
        <end position="313"/>
    </location>
</feature>
<keyword evidence="1" id="KW-0812">Transmembrane</keyword>
<keyword evidence="1" id="KW-0472">Membrane</keyword>
<feature type="transmembrane region" description="Helical" evidence="1">
    <location>
        <begin position="278"/>
        <end position="302"/>
    </location>
</feature>
<feature type="transmembrane region" description="Helical" evidence="1">
    <location>
        <begin position="187"/>
        <end position="203"/>
    </location>
</feature>
<reference evidence="3 4" key="1">
    <citation type="journal article" date="2015" name="Genome Announc.">
        <title>Expanding the biotechnology potential of lactobacilli through comparative genomics of 213 strains and associated genera.</title>
        <authorList>
            <person name="Sun Z."/>
            <person name="Harris H.M."/>
            <person name="McCann A."/>
            <person name="Guo C."/>
            <person name="Argimon S."/>
            <person name="Zhang W."/>
            <person name="Yang X."/>
            <person name="Jeffery I.B."/>
            <person name="Cooney J.C."/>
            <person name="Kagawa T.F."/>
            <person name="Liu W."/>
            <person name="Song Y."/>
            <person name="Salvetti E."/>
            <person name="Wrobel A."/>
            <person name="Rasinkangas P."/>
            <person name="Parkhill J."/>
            <person name="Rea M.C."/>
            <person name="O'Sullivan O."/>
            <person name="Ritari J."/>
            <person name="Douillard F.P."/>
            <person name="Paul Ross R."/>
            <person name="Yang R."/>
            <person name="Briner A.E."/>
            <person name="Felis G.E."/>
            <person name="de Vos W.M."/>
            <person name="Barrangou R."/>
            <person name="Klaenhammer T.R."/>
            <person name="Caufield P.W."/>
            <person name="Cui Y."/>
            <person name="Zhang H."/>
            <person name="O'Toole P.W."/>
        </authorList>
    </citation>
    <scope>NUCLEOTIDE SEQUENCE [LARGE SCALE GENOMIC DNA]</scope>
    <source>
        <strain evidence="3 4">DSM 4864</strain>
    </source>
</reference>
<organism evidence="3 4">
    <name type="scientific">Limosilactobacillus oris DSM 4864</name>
    <dbReference type="NCBI Taxonomy" id="1423779"/>
    <lineage>
        <taxon>Bacteria</taxon>
        <taxon>Bacillati</taxon>
        <taxon>Bacillota</taxon>
        <taxon>Bacilli</taxon>
        <taxon>Lactobacillales</taxon>
        <taxon>Lactobacillaceae</taxon>
        <taxon>Limosilactobacillus</taxon>
    </lineage>
</organism>
<feature type="transmembrane region" description="Helical" evidence="1">
    <location>
        <begin position="322"/>
        <end position="340"/>
    </location>
</feature>
<feature type="transmembrane region" description="Helical" evidence="1">
    <location>
        <begin position="35"/>
        <end position="52"/>
    </location>
</feature>
<name>A0A0R1WK37_9LACO</name>
<dbReference type="InterPro" id="IPR052734">
    <property type="entry name" value="Nod_factor_acetyltransferase"/>
</dbReference>
<dbReference type="GO" id="GO:0016747">
    <property type="term" value="F:acyltransferase activity, transferring groups other than amino-acyl groups"/>
    <property type="evidence" value="ECO:0007669"/>
    <property type="project" value="InterPro"/>
</dbReference>
<keyword evidence="1" id="KW-1133">Transmembrane helix</keyword>
<accession>A0A0R1WK37</accession>
<protein>
    <submittedName>
        <fullName evidence="3">Acyltransferase</fullName>
    </submittedName>
</protein>
<feature type="transmembrane region" description="Helical" evidence="1">
    <location>
        <begin position="12"/>
        <end position="29"/>
    </location>
</feature>
<feature type="transmembrane region" description="Helical" evidence="1">
    <location>
        <begin position="64"/>
        <end position="85"/>
    </location>
</feature>
<keyword evidence="3" id="KW-0808">Transferase</keyword>
<dbReference type="RefSeq" id="WP_003715805.1">
    <property type="nucleotide sequence ID" value="NZ_AZGE01000013.1"/>
</dbReference>
<dbReference type="PANTHER" id="PTHR37312">
    <property type="entry name" value="MEMBRANE-BOUND ACYLTRANSFERASE YKRP-RELATED"/>
    <property type="match status" value="1"/>
</dbReference>
<sequence>MSSRKRIEWIDCVRAVSMMLIIVGHTYTAGFWQHLIYAINVPIFFVLSGYLTRRKTIVRTAKAGIRTLLVPYGVTALIIFLLSLISLHRHVPGMITTDHWYHYLIAALYGIGTPSNQTIFRGIMIPAIGAVWFLLAMYFGNIIYQLLRKVTDTLSRNKETSVLVGVSIVLAVIVFAVSSFIQLPWSLGPALLSISFYTAGHIIREYHLMDLSIRNSVLAVIGLVLCCWSALKGDFWFNTGYADNPVLKMVGAIGGSYFLMYLFKVLETRVSMHRLAMLGRLALITLAFHLVCLSVFTDTVILGNHLAALGLSFNSIGIIQDIYRVLLCEIATVILARFKIVRKLFAIR</sequence>
<feature type="transmembrane region" description="Helical" evidence="1">
    <location>
        <begin position="161"/>
        <end position="181"/>
    </location>
</feature>
<dbReference type="PANTHER" id="PTHR37312:SF1">
    <property type="entry name" value="MEMBRANE-BOUND ACYLTRANSFERASE YKRP-RELATED"/>
    <property type="match status" value="1"/>
</dbReference>
<dbReference type="Pfam" id="PF01757">
    <property type="entry name" value="Acyl_transf_3"/>
    <property type="match status" value="1"/>
</dbReference>
<evidence type="ECO:0000259" key="2">
    <source>
        <dbReference type="Pfam" id="PF01757"/>
    </source>
</evidence>
<dbReference type="EMBL" id="AZGE01000013">
    <property type="protein sequence ID" value="KRM15331.1"/>
    <property type="molecule type" value="Genomic_DNA"/>
</dbReference>
<feature type="transmembrane region" description="Helical" evidence="1">
    <location>
        <begin position="246"/>
        <end position="266"/>
    </location>
</feature>
<proteinExistence type="predicted"/>